<protein>
    <submittedName>
        <fullName evidence="3">Uncharacterized protein</fullName>
    </submittedName>
</protein>
<organism evidence="3">
    <name type="scientific">uncultured Caudovirales phage</name>
    <dbReference type="NCBI Taxonomy" id="2100421"/>
    <lineage>
        <taxon>Viruses</taxon>
        <taxon>Duplodnaviria</taxon>
        <taxon>Heunggongvirae</taxon>
        <taxon>Uroviricota</taxon>
        <taxon>Caudoviricetes</taxon>
        <taxon>Peduoviridae</taxon>
        <taxon>Maltschvirus</taxon>
        <taxon>Maltschvirus maltsch</taxon>
    </lineage>
</organism>
<evidence type="ECO:0000256" key="1">
    <source>
        <dbReference type="SAM" id="Phobius"/>
    </source>
</evidence>
<dbReference type="EMBL" id="LR796187">
    <property type="protein sequence ID" value="CAB4125945.1"/>
    <property type="molecule type" value="Genomic_DNA"/>
</dbReference>
<accession>A0A6J7WHT5</accession>
<name>A0A6J7WHT5_9CAUD</name>
<keyword evidence="1" id="KW-0812">Transmembrane</keyword>
<proteinExistence type="predicted"/>
<evidence type="ECO:0000313" key="2">
    <source>
        <dbReference type="EMBL" id="CAB4125945.1"/>
    </source>
</evidence>
<reference evidence="3" key="1">
    <citation type="submission" date="2020-05" db="EMBL/GenBank/DDBJ databases">
        <authorList>
            <person name="Chiriac C."/>
            <person name="Salcher M."/>
            <person name="Ghai R."/>
            <person name="Kavagutti S V."/>
        </authorList>
    </citation>
    <scope>NUCLEOTIDE SEQUENCE</scope>
</reference>
<feature type="transmembrane region" description="Helical" evidence="1">
    <location>
        <begin position="12"/>
        <end position="31"/>
    </location>
</feature>
<sequence>MSNFSKRENLDFYAVLVACLIALGIGIWIVVTTPRVTVTYDCRIAEISPDIPIPVKEKCRQLRATRN</sequence>
<evidence type="ECO:0000313" key="3">
    <source>
        <dbReference type="EMBL" id="CAB5209036.1"/>
    </source>
</evidence>
<gene>
    <name evidence="3" type="ORF">UFOVP181_293</name>
    <name evidence="2" type="ORF">UFOVP57_346</name>
</gene>
<dbReference type="EMBL" id="LR798231">
    <property type="protein sequence ID" value="CAB5209036.1"/>
    <property type="molecule type" value="Genomic_DNA"/>
</dbReference>
<keyword evidence="1" id="KW-0472">Membrane</keyword>
<keyword evidence="1" id="KW-1133">Transmembrane helix</keyword>